<dbReference type="PANTHER" id="PTHR18952:SF134">
    <property type="entry name" value="CARBONIC ANHYDRASE 15"/>
    <property type="match status" value="1"/>
</dbReference>
<reference evidence="3" key="2">
    <citation type="submission" date="2025-09" db="UniProtKB">
        <authorList>
            <consortium name="Ensembl"/>
        </authorList>
    </citation>
    <scope>IDENTIFICATION</scope>
</reference>
<dbReference type="PANTHER" id="PTHR18952">
    <property type="entry name" value="CARBONIC ANHYDRASE"/>
    <property type="match status" value="1"/>
</dbReference>
<sequence>GGDNQSPINIDRRKVQRDSNLGDLLFEGYDQAPPGKWRLMNNGHTGGYLCQTPSLPPSLAPQTLFSKYRALQFHFHWGNLKENGSEHTIDGHQFPMEVSGERWSCLMGVVVHSSRRVHSSVLLRTPPVADKDNEYVHSSVTYFVICWDRIVIRISSTFCLNNLLPSVAKLSKYYRYQGSLTTPDCTEVVVWTLFEEPIPISQSQVKVPPSSAVTTALVNPAEGLQFAEFLPNPSSWAAVQGAEILLRLSPLTVRAH</sequence>
<dbReference type="PROSITE" id="PS51144">
    <property type="entry name" value="ALPHA_CA_2"/>
    <property type="match status" value="1"/>
</dbReference>
<dbReference type="InterPro" id="IPR023561">
    <property type="entry name" value="Carbonic_anhydrase_a-class"/>
</dbReference>
<evidence type="ECO:0000313" key="3">
    <source>
        <dbReference type="Ensembl" id="ENSCSRP00000006345.1"/>
    </source>
</evidence>
<dbReference type="Gene3D" id="3.10.200.10">
    <property type="entry name" value="Alpha carbonic anhydrase"/>
    <property type="match status" value="1"/>
</dbReference>
<organism evidence="3 4">
    <name type="scientific">Chelydra serpentina</name>
    <name type="common">Snapping turtle</name>
    <name type="synonym">Testudo serpentina</name>
    <dbReference type="NCBI Taxonomy" id="8475"/>
    <lineage>
        <taxon>Eukaryota</taxon>
        <taxon>Metazoa</taxon>
        <taxon>Chordata</taxon>
        <taxon>Craniata</taxon>
        <taxon>Vertebrata</taxon>
        <taxon>Euteleostomi</taxon>
        <taxon>Archelosauria</taxon>
        <taxon>Testudinata</taxon>
        <taxon>Testudines</taxon>
        <taxon>Cryptodira</taxon>
        <taxon>Durocryptodira</taxon>
        <taxon>Americhelydia</taxon>
        <taxon>Chelydroidea</taxon>
        <taxon>Chelydridae</taxon>
        <taxon>Chelydra</taxon>
    </lineage>
</organism>
<comment type="similarity">
    <text evidence="1">Belongs to the alpha-carbonic anhydrase family.</text>
</comment>
<dbReference type="Pfam" id="PF00194">
    <property type="entry name" value="Carb_anhydrase"/>
    <property type="match status" value="1"/>
</dbReference>
<feature type="domain" description="Alpha-carbonic anhydrase" evidence="2">
    <location>
        <begin position="1"/>
        <end position="256"/>
    </location>
</feature>
<dbReference type="SUPFAM" id="SSF51069">
    <property type="entry name" value="Carbonic anhydrase"/>
    <property type="match status" value="1"/>
</dbReference>
<name>A0A8C3RY60_CHESE</name>
<keyword evidence="4" id="KW-1185">Reference proteome</keyword>
<dbReference type="GO" id="GO:0008270">
    <property type="term" value="F:zinc ion binding"/>
    <property type="evidence" value="ECO:0007669"/>
    <property type="project" value="InterPro"/>
</dbReference>
<dbReference type="Ensembl" id="ENSCSRT00000006548.1">
    <property type="protein sequence ID" value="ENSCSRP00000006345.1"/>
    <property type="gene ID" value="ENSCSRG00000004732.1"/>
</dbReference>
<proteinExistence type="inferred from homology"/>
<dbReference type="SMART" id="SM01057">
    <property type="entry name" value="Carb_anhydrase"/>
    <property type="match status" value="1"/>
</dbReference>
<evidence type="ECO:0000256" key="1">
    <source>
        <dbReference type="ARBA" id="ARBA00010718"/>
    </source>
</evidence>
<dbReference type="GO" id="GO:0005886">
    <property type="term" value="C:plasma membrane"/>
    <property type="evidence" value="ECO:0007669"/>
    <property type="project" value="TreeGrafter"/>
</dbReference>
<dbReference type="InterPro" id="IPR036398">
    <property type="entry name" value="CA_dom_sf"/>
</dbReference>
<dbReference type="GO" id="GO:0004089">
    <property type="term" value="F:carbonate dehydratase activity"/>
    <property type="evidence" value="ECO:0007669"/>
    <property type="project" value="InterPro"/>
</dbReference>
<protein>
    <recommendedName>
        <fullName evidence="2">Alpha-carbonic anhydrase domain-containing protein</fullName>
    </recommendedName>
</protein>
<evidence type="ECO:0000313" key="4">
    <source>
        <dbReference type="Proteomes" id="UP000694403"/>
    </source>
</evidence>
<reference evidence="3" key="1">
    <citation type="submission" date="2025-08" db="UniProtKB">
        <authorList>
            <consortium name="Ensembl"/>
        </authorList>
    </citation>
    <scope>IDENTIFICATION</scope>
</reference>
<accession>A0A8C3RY60</accession>
<dbReference type="AlphaFoldDB" id="A0A8C3RY60"/>
<evidence type="ECO:0000259" key="2">
    <source>
        <dbReference type="PROSITE" id="PS51144"/>
    </source>
</evidence>
<dbReference type="InterPro" id="IPR001148">
    <property type="entry name" value="CA_dom"/>
</dbReference>
<dbReference type="Proteomes" id="UP000694403">
    <property type="component" value="Unplaced"/>
</dbReference>